<dbReference type="AlphaFoldDB" id="A0A1C7MZJ6"/>
<feature type="region of interest" description="Disordered" evidence="1">
    <location>
        <begin position="129"/>
        <end position="164"/>
    </location>
</feature>
<comment type="caution">
    <text evidence="2">The sequence shown here is derived from an EMBL/GenBank/DDBJ whole genome shotgun (WGS) entry which is preliminary data.</text>
</comment>
<feature type="compositionally biased region" description="Acidic residues" evidence="1">
    <location>
        <begin position="132"/>
        <end position="150"/>
    </location>
</feature>
<dbReference type="InParanoid" id="A0A1C7MZJ6"/>
<reference evidence="2 3" key="1">
    <citation type="submission" date="2016-03" db="EMBL/GenBank/DDBJ databases">
        <title>Choanephora cucurbitarum.</title>
        <authorList>
            <person name="Min B."/>
            <person name="Park H."/>
            <person name="Park J.-H."/>
            <person name="Shin H.-D."/>
            <person name="Choi I.-G."/>
        </authorList>
    </citation>
    <scope>NUCLEOTIDE SEQUENCE [LARGE SCALE GENOMIC DNA]</scope>
    <source>
        <strain evidence="2 3">KUS-F28377</strain>
    </source>
</reference>
<sequence>MLPDQFKDFYIEGSHQGSRKFFSENPASQWDIYNYFELTHNSMNKRKHFSCVVSDYVHDLEWISSIEGLPDDVKRYVLELKEKRKPTKSEMKSYRAKPRNNIIINMQGAIFANNNSRIVQNNYSCKRKANQMEEDESEDELEDELENESVDEMKQEEKGNTAAEKNQDNSLWFDWIAFLHNAKDLHPYSLESHNVIRCGKSVSPRPFLNRRIYKAHINQHEATNSTPVLSKNLINYVSNVIDCDDLKEFRKSIRKLPICNQDEEPTLDLLEEILKSVHTIYIAKQNLCDGETTFNDFLLYPFLRAVCFSVANFVADSNLEFKVGEAMLCSMGKLLKHSSNNDSCCYKADGIIKMFGFKEIEVALLETSSHFRNQDKTKHSFDHHKGTYGVLAMLKGIADEYHLASVDTFSKLKILFVHAADDKVFLWSIRFVNAFSLFEMWQEKSLQVNPSPEAKAAFVPECIAFYLHLKTELEKTVTCISTLKLEHEEQLKKNMFRPTSSITSLKQIVNPSILKLIEEDDKIGMAELGPFYSNPHSPDN</sequence>
<protein>
    <submittedName>
        <fullName evidence="2">Uncharacterized protein</fullName>
    </submittedName>
</protein>
<dbReference type="OrthoDB" id="2206777at2759"/>
<dbReference type="EMBL" id="LUGH01000916">
    <property type="protein sequence ID" value="OBZ82243.1"/>
    <property type="molecule type" value="Genomic_DNA"/>
</dbReference>
<proteinExistence type="predicted"/>
<gene>
    <name evidence="2" type="ORF">A0J61_09710</name>
</gene>
<organism evidence="2 3">
    <name type="scientific">Choanephora cucurbitarum</name>
    <dbReference type="NCBI Taxonomy" id="101091"/>
    <lineage>
        <taxon>Eukaryota</taxon>
        <taxon>Fungi</taxon>
        <taxon>Fungi incertae sedis</taxon>
        <taxon>Mucoromycota</taxon>
        <taxon>Mucoromycotina</taxon>
        <taxon>Mucoromycetes</taxon>
        <taxon>Mucorales</taxon>
        <taxon>Mucorineae</taxon>
        <taxon>Choanephoraceae</taxon>
        <taxon>Choanephoroideae</taxon>
        <taxon>Choanephora</taxon>
    </lineage>
</organism>
<accession>A0A1C7MZJ6</accession>
<keyword evidence="3" id="KW-1185">Reference proteome</keyword>
<evidence type="ECO:0000313" key="2">
    <source>
        <dbReference type="EMBL" id="OBZ82243.1"/>
    </source>
</evidence>
<dbReference type="Proteomes" id="UP000093000">
    <property type="component" value="Unassembled WGS sequence"/>
</dbReference>
<evidence type="ECO:0000256" key="1">
    <source>
        <dbReference type="SAM" id="MobiDB-lite"/>
    </source>
</evidence>
<evidence type="ECO:0000313" key="3">
    <source>
        <dbReference type="Proteomes" id="UP000093000"/>
    </source>
</evidence>
<name>A0A1C7MZJ6_9FUNG</name>